<keyword evidence="3" id="KW-1185">Reference proteome</keyword>
<dbReference type="EMBL" id="BMAU01021221">
    <property type="protein sequence ID" value="GFY00549.1"/>
    <property type="molecule type" value="Genomic_DNA"/>
</dbReference>
<dbReference type="AlphaFoldDB" id="A0A8X6VAM9"/>
<evidence type="ECO:0000256" key="1">
    <source>
        <dbReference type="SAM" id="MobiDB-lite"/>
    </source>
</evidence>
<feature type="region of interest" description="Disordered" evidence="1">
    <location>
        <begin position="107"/>
        <end position="148"/>
    </location>
</feature>
<reference evidence="2" key="1">
    <citation type="submission" date="2020-08" db="EMBL/GenBank/DDBJ databases">
        <title>Multicomponent nature underlies the extraordinary mechanical properties of spider dragline silk.</title>
        <authorList>
            <person name="Kono N."/>
            <person name="Nakamura H."/>
            <person name="Mori M."/>
            <person name="Yoshida Y."/>
            <person name="Ohtoshi R."/>
            <person name="Malay A.D."/>
            <person name="Moran D.A.P."/>
            <person name="Tomita M."/>
            <person name="Numata K."/>
            <person name="Arakawa K."/>
        </authorList>
    </citation>
    <scope>NUCLEOTIDE SEQUENCE</scope>
</reference>
<gene>
    <name evidence="2" type="primary">NCL1_14493</name>
    <name evidence="2" type="ORF">TNCV_2139461</name>
</gene>
<sequence length="148" mass="17400">MSIDPPDFYIFQNTVDRRLSERLLYGASNIRNSFFFVNYMYCKSVFEQFGDSLKRQIHKNAWNKLRPDLEAEKDFNNYHRKEITDFVQSIPRFQECNAEDSGFQMLNDDEIVTSAQEESNPVDDKMDEDEDNNNNECSKGPSNADTLR</sequence>
<name>A0A8X6VAM9_TRICX</name>
<accession>A0A8X6VAM9</accession>
<organism evidence="2 3">
    <name type="scientific">Trichonephila clavipes</name>
    <name type="common">Golden silk orbweaver</name>
    <name type="synonym">Nephila clavipes</name>
    <dbReference type="NCBI Taxonomy" id="2585209"/>
    <lineage>
        <taxon>Eukaryota</taxon>
        <taxon>Metazoa</taxon>
        <taxon>Ecdysozoa</taxon>
        <taxon>Arthropoda</taxon>
        <taxon>Chelicerata</taxon>
        <taxon>Arachnida</taxon>
        <taxon>Araneae</taxon>
        <taxon>Araneomorphae</taxon>
        <taxon>Entelegynae</taxon>
        <taxon>Araneoidea</taxon>
        <taxon>Nephilidae</taxon>
        <taxon>Trichonephila</taxon>
    </lineage>
</organism>
<comment type="caution">
    <text evidence="2">The sequence shown here is derived from an EMBL/GenBank/DDBJ whole genome shotgun (WGS) entry which is preliminary data.</text>
</comment>
<dbReference type="Proteomes" id="UP000887159">
    <property type="component" value="Unassembled WGS sequence"/>
</dbReference>
<proteinExistence type="predicted"/>
<evidence type="ECO:0000313" key="2">
    <source>
        <dbReference type="EMBL" id="GFY00549.1"/>
    </source>
</evidence>
<protein>
    <submittedName>
        <fullName evidence="2">Uncharacterized protein</fullName>
    </submittedName>
</protein>
<evidence type="ECO:0000313" key="3">
    <source>
        <dbReference type="Proteomes" id="UP000887159"/>
    </source>
</evidence>